<accession>A0A0F9J4G3</accession>
<evidence type="ECO:0000313" key="1">
    <source>
        <dbReference type="EMBL" id="KKM00776.1"/>
    </source>
</evidence>
<organism evidence="1">
    <name type="scientific">marine sediment metagenome</name>
    <dbReference type="NCBI Taxonomy" id="412755"/>
    <lineage>
        <taxon>unclassified sequences</taxon>
        <taxon>metagenomes</taxon>
        <taxon>ecological metagenomes</taxon>
    </lineage>
</organism>
<comment type="caution">
    <text evidence="1">The sequence shown here is derived from an EMBL/GenBank/DDBJ whole genome shotgun (WGS) entry which is preliminary data.</text>
</comment>
<sequence>MEKNNWLIDYKRNVKSQYGEDGILEKIFEIIKGNNWCVEFGVWDGKLGSNSYNLIKNKGWSGVLIEKDKKRFKDLFKTYEKNPQVICLNKTIGFKQDNLIDIILSKISIPFNFDLLSIDVDGLDYHIWASMKIFKPKVVVIEFNPTIPNDVRFIQKKDMKINQGSSLLSIILLAKKKGYELVTTTLTNAIFVKKKFFDLFDLKNNSIDVMNDSKFLQTRIFQLYDGTLVVVGRNRLNWHRIINLQNKIQVLPKFLRKYPQNYNIFQKIIFNAYMIIYRVFF</sequence>
<reference evidence="1" key="1">
    <citation type="journal article" date="2015" name="Nature">
        <title>Complex archaea that bridge the gap between prokaryotes and eukaryotes.</title>
        <authorList>
            <person name="Spang A."/>
            <person name="Saw J.H."/>
            <person name="Jorgensen S.L."/>
            <person name="Zaremba-Niedzwiedzka K."/>
            <person name="Martijn J."/>
            <person name="Lind A.E."/>
            <person name="van Eijk R."/>
            <person name="Schleper C."/>
            <person name="Guy L."/>
            <person name="Ettema T.J."/>
        </authorList>
    </citation>
    <scope>NUCLEOTIDE SEQUENCE</scope>
</reference>
<gene>
    <name evidence="1" type="ORF">LCGC14_1801060</name>
</gene>
<proteinExistence type="predicted"/>
<name>A0A0F9J4G3_9ZZZZ</name>
<dbReference type="EMBL" id="LAZR01017354">
    <property type="protein sequence ID" value="KKM00776.1"/>
    <property type="molecule type" value="Genomic_DNA"/>
</dbReference>
<evidence type="ECO:0008006" key="2">
    <source>
        <dbReference type="Google" id="ProtNLM"/>
    </source>
</evidence>
<dbReference type="AlphaFoldDB" id="A0A0F9J4G3"/>
<protein>
    <recommendedName>
        <fullName evidence="2">Methyltransferase FkbM domain-containing protein</fullName>
    </recommendedName>
</protein>